<dbReference type="PANTHER" id="PTHR35807">
    <property type="entry name" value="TRANSCRIPTIONAL REGULATOR REDD-RELATED"/>
    <property type="match status" value="1"/>
</dbReference>
<dbReference type="SUPFAM" id="SSF48452">
    <property type="entry name" value="TPR-like"/>
    <property type="match status" value="2"/>
</dbReference>
<evidence type="ECO:0000256" key="2">
    <source>
        <dbReference type="ARBA" id="ARBA00023012"/>
    </source>
</evidence>
<dbReference type="PANTHER" id="PTHR35807:SF1">
    <property type="entry name" value="TRANSCRIPTIONAL REGULATOR REDD"/>
    <property type="match status" value="1"/>
</dbReference>
<dbReference type="SUPFAM" id="SSF52540">
    <property type="entry name" value="P-loop containing nucleoside triphosphate hydrolases"/>
    <property type="match status" value="1"/>
</dbReference>
<evidence type="ECO:0000256" key="1">
    <source>
        <dbReference type="ARBA" id="ARBA00005820"/>
    </source>
</evidence>
<dbReference type="Gene3D" id="3.40.50.300">
    <property type="entry name" value="P-loop containing nucleotide triphosphate hydrolases"/>
    <property type="match status" value="1"/>
</dbReference>
<dbReference type="Proteomes" id="UP001291653">
    <property type="component" value="Unassembled WGS sequence"/>
</dbReference>
<evidence type="ECO:0000256" key="6">
    <source>
        <dbReference type="PROSITE-ProRule" id="PRU01091"/>
    </source>
</evidence>
<evidence type="ECO:0000313" key="8">
    <source>
        <dbReference type="EMBL" id="GLF96720.1"/>
    </source>
</evidence>
<dbReference type="Pfam" id="PF03704">
    <property type="entry name" value="BTAD"/>
    <property type="match status" value="1"/>
</dbReference>
<evidence type="ECO:0000259" key="7">
    <source>
        <dbReference type="PROSITE" id="PS51755"/>
    </source>
</evidence>
<dbReference type="SMART" id="SM00862">
    <property type="entry name" value="Trans_reg_C"/>
    <property type="match status" value="1"/>
</dbReference>
<comment type="caution">
    <text evidence="8">The sequence shown here is derived from an EMBL/GenBank/DDBJ whole genome shotgun (WGS) entry which is preliminary data.</text>
</comment>
<dbReference type="InterPro" id="IPR002182">
    <property type="entry name" value="NB-ARC"/>
</dbReference>
<dbReference type="InterPro" id="IPR051677">
    <property type="entry name" value="AfsR-DnrI-RedD_regulator"/>
</dbReference>
<dbReference type="InterPro" id="IPR005158">
    <property type="entry name" value="BTAD"/>
</dbReference>
<feature type="DNA-binding region" description="OmpR/PhoB-type" evidence="6">
    <location>
        <begin position="1"/>
        <end position="85"/>
    </location>
</feature>
<dbReference type="EMBL" id="BSBI01000008">
    <property type="protein sequence ID" value="GLF96720.1"/>
    <property type="molecule type" value="Genomic_DNA"/>
</dbReference>
<accession>A0ABQ5P2B7</accession>
<feature type="domain" description="OmpR/PhoB-type" evidence="7">
    <location>
        <begin position="1"/>
        <end position="85"/>
    </location>
</feature>
<keyword evidence="5" id="KW-0804">Transcription</keyword>
<dbReference type="InterPro" id="IPR019734">
    <property type="entry name" value="TPR_rpt"/>
</dbReference>
<dbReference type="InterPro" id="IPR016032">
    <property type="entry name" value="Sig_transdc_resp-reg_C-effctor"/>
</dbReference>
<protein>
    <submittedName>
        <fullName evidence="8">Winged helix-turn-helix domain-containing protein</fullName>
    </submittedName>
</protein>
<dbReference type="SUPFAM" id="SSF46894">
    <property type="entry name" value="C-terminal effector domain of the bipartite response regulators"/>
    <property type="match status" value="1"/>
</dbReference>
<dbReference type="Pfam" id="PF13424">
    <property type="entry name" value="TPR_12"/>
    <property type="match status" value="1"/>
</dbReference>
<evidence type="ECO:0000256" key="4">
    <source>
        <dbReference type="ARBA" id="ARBA00023125"/>
    </source>
</evidence>
<dbReference type="InterPro" id="IPR036388">
    <property type="entry name" value="WH-like_DNA-bd_sf"/>
</dbReference>
<dbReference type="CDD" id="cd15831">
    <property type="entry name" value="BTAD"/>
    <property type="match status" value="1"/>
</dbReference>
<dbReference type="Gene3D" id="1.10.10.10">
    <property type="entry name" value="Winged helix-like DNA-binding domain superfamily/Winged helix DNA-binding domain"/>
    <property type="match status" value="1"/>
</dbReference>
<evidence type="ECO:0000256" key="3">
    <source>
        <dbReference type="ARBA" id="ARBA00023015"/>
    </source>
</evidence>
<dbReference type="SMART" id="SM01043">
    <property type="entry name" value="BTAD"/>
    <property type="match status" value="1"/>
</dbReference>
<evidence type="ECO:0000256" key="5">
    <source>
        <dbReference type="ARBA" id="ARBA00023163"/>
    </source>
</evidence>
<dbReference type="InterPro" id="IPR027417">
    <property type="entry name" value="P-loop_NTPase"/>
</dbReference>
<dbReference type="PRINTS" id="PR00364">
    <property type="entry name" value="DISEASERSIST"/>
</dbReference>
<keyword evidence="3" id="KW-0805">Transcription regulation</keyword>
<dbReference type="PROSITE" id="PS51755">
    <property type="entry name" value="OMPR_PHOB"/>
    <property type="match status" value="1"/>
</dbReference>
<comment type="similarity">
    <text evidence="1">Belongs to the AfsR/DnrI/RedD regulatory family.</text>
</comment>
<dbReference type="SMART" id="SM00028">
    <property type="entry name" value="TPR"/>
    <property type="match status" value="4"/>
</dbReference>
<keyword evidence="4 6" id="KW-0238">DNA-binding</keyword>
<proteinExistence type="inferred from homology"/>
<name>A0ABQ5P2B7_9ACTN</name>
<dbReference type="RefSeq" id="WP_323448739.1">
    <property type="nucleotide sequence ID" value="NZ_BSBI01000008.1"/>
</dbReference>
<dbReference type="InterPro" id="IPR011990">
    <property type="entry name" value="TPR-like_helical_dom_sf"/>
</dbReference>
<reference evidence="8 9" key="1">
    <citation type="submission" date="2022-10" db="EMBL/GenBank/DDBJ databases">
        <title>Draft genome sequence of Streptomyces sp. YSPA8.</title>
        <authorList>
            <person name="Moriuchi R."/>
            <person name="Dohra H."/>
            <person name="Yamamura H."/>
            <person name="Kodani S."/>
        </authorList>
    </citation>
    <scope>NUCLEOTIDE SEQUENCE [LARGE SCALE GENOMIC DNA]</scope>
    <source>
        <strain evidence="8 9">YSPA8</strain>
    </source>
</reference>
<keyword evidence="9" id="KW-1185">Reference proteome</keyword>
<keyword evidence="2" id="KW-0902">Two-component regulatory system</keyword>
<evidence type="ECO:0000313" key="9">
    <source>
        <dbReference type="Proteomes" id="UP001291653"/>
    </source>
</evidence>
<dbReference type="InterPro" id="IPR001867">
    <property type="entry name" value="OmpR/PhoB-type_DNA-bd"/>
</dbReference>
<organism evidence="8 9">
    <name type="scientific">Streptomyces yaizuensis</name>
    <dbReference type="NCBI Taxonomy" id="2989713"/>
    <lineage>
        <taxon>Bacteria</taxon>
        <taxon>Bacillati</taxon>
        <taxon>Actinomycetota</taxon>
        <taxon>Actinomycetes</taxon>
        <taxon>Kitasatosporales</taxon>
        <taxon>Streptomycetaceae</taxon>
        <taxon>Streptomyces</taxon>
    </lineage>
</organism>
<dbReference type="Pfam" id="PF00931">
    <property type="entry name" value="NB-ARC"/>
    <property type="match status" value="1"/>
</dbReference>
<sequence length="956" mass="103203">MGSLRALVDNRSLPLGPPRQRAVLVALLLGGPRPVPADRIITMVWGDDAPAHALNLVQKYVSGLRRCLPASLPLTHSEAGYVLGTPRGFACDLLEFEELLAASRTLSDAGRPADAAETLARATALVRGPLAEGTESRGIELERDRFQERRLLAQEELYALEVSLGQGERHLPELVRLISEHPLRERPHALLMRALADSGRQVEALNAYARIRDRLVEEYGVEPGAELREAHQYVLNAVLPVEQPPEAPPTPYQLPNVVRDFTGRVHEIARITDRLRSGRMPVVCVEGTAGIGKTALAVHCAHQVAGDFPDGQLFIDLRGFDRLGAADPSEVLGSFLRAMGVAAQHVPTDVLERGTLFRSVLATRRVLIVLDNAADAHHVRHLLPSAPGCAVLVTSRRALVSLAVHEDAQRIVLSVLSPDESAELLRSALGGPRPTGRKPDPAVAEISRLCGHLPLALRVVAAGSAVTPHFDLTSVARELAAAGPLAGASVADDERASVAASLDLSYQRLDDRGRRALRLIGLLPGPDLTYAAAAALTGTDEAAVRPALNALTAANLLVQHAPGRFRFPHDLLREYAWNRAGDEEPATSRQDALNRLMGWYTQVATVLEGRVGRIHVVGQESRATEHAPISADDAEAELRNLTAAVEHTAEHGPYVAAWTLAGMLRETCKRRSRVPEWLAVARAGLRAAQRGANPRAETEISLSLVDASLTAGLIDVAEQLVQRALQLSELHDWPDLLAASREELGRARWTTGALDEARRHLTESIRLYSTGTDHLRTALAYGALARVELDSGAPDAAYRLYYRCLRLSRSQSHRGVEAMTLVELGLVHEALGHPHTAALSLEAGLALSRDNRGLQRPEALSLSYLGALKAKSGDREAARSLCLAGIKVAEDLGDLWSLAECRNAAGRAMSELGTPHVAAEHHREALRIARGLHFHRAEQHALEGLRATVSEPALVG</sequence>
<dbReference type="Gene3D" id="1.25.40.10">
    <property type="entry name" value="Tetratricopeptide repeat domain"/>
    <property type="match status" value="2"/>
</dbReference>
<gene>
    <name evidence="8" type="ORF">SYYSPA8_20505</name>
</gene>